<comment type="catalytic activity">
    <reaction evidence="2">
        <text>5-(methylsulfanyl)-alpha-D-ribose 1-phosphate = 5-(methylsulfanyl)-D-ribulose 1-phosphate</text>
        <dbReference type="Rhea" id="RHEA:19989"/>
        <dbReference type="ChEBI" id="CHEBI:58533"/>
        <dbReference type="ChEBI" id="CHEBI:58548"/>
        <dbReference type="EC" id="5.3.1.23"/>
    </reaction>
</comment>
<dbReference type="RefSeq" id="WP_369455261.1">
    <property type="nucleotide sequence ID" value="NZ_JBGCUO010000001.1"/>
</dbReference>
<dbReference type="HAMAP" id="MF_01678">
    <property type="entry name" value="Salvage_MtnA"/>
    <property type="match status" value="1"/>
</dbReference>
<evidence type="ECO:0000256" key="2">
    <source>
        <dbReference type="HAMAP-Rule" id="MF_01678"/>
    </source>
</evidence>
<feature type="binding site" evidence="2">
    <location>
        <position position="86"/>
    </location>
    <ligand>
        <name>substrate</name>
    </ligand>
</feature>
<gene>
    <name evidence="2 3" type="primary">mtnA</name>
    <name evidence="3" type="ORF">AB5I84_07620</name>
</gene>
<evidence type="ECO:0000313" key="4">
    <source>
        <dbReference type="Proteomes" id="UP001562065"/>
    </source>
</evidence>
<keyword evidence="4" id="KW-1185">Reference proteome</keyword>
<dbReference type="SUPFAM" id="SSF100950">
    <property type="entry name" value="NagB/RpiA/CoA transferase-like"/>
    <property type="match status" value="1"/>
</dbReference>
<sequence>MELTALCWHRQRLDVLDQRALPHDTRWMPCHDATDVASAIRDMVVRGAPAIGIAAAYGVALAAQRLGAEASLERLAPALQQLAESRPTAVNLFWALERMGKVLAGLEGEALIARAVAEAEHIHAEDLALNHRLAEHGVSLLPQGSFIYTHCNTGTLATGGHGTALGVIRTAWQGGRIAGVYAGETRPWMQGSRLTSWELMQDGVPVTLVTDSMAAVLMQSGRIGAVIVGADRITANGDTANKIGTYGLAVLAHHHRIPFIVAAPVATIDPQLADGSAIPIEQRPADEVRQIHGVPVAPATVPVFNPAFDVTPAGLISAIVTERGVITRPDTAAVRAHLALPAPEFAGAHS</sequence>
<feature type="site" description="Transition state stabilizer" evidence="2">
    <location>
        <position position="151"/>
    </location>
</feature>
<dbReference type="PANTHER" id="PTHR43475:SF1">
    <property type="entry name" value="METHYLTHIORIBOSE-1-PHOSPHATE ISOMERASE"/>
    <property type="match status" value="1"/>
</dbReference>
<name>A0ABV4AGQ5_9GAMM</name>
<dbReference type="PANTHER" id="PTHR43475">
    <property type="entry name" value="METHYLTHIORIBOSE-1-PHOSPHATE ISOMERASE"/>
    <property type="match status" value="1"/>
</dbReference>
<dbReference type="NCBIfam" id="TIGR00524">
    <property type="entry name" value="eIF-2B_rel"/>
    <property type="match status" value="1"/>
</dbReference>
<dbReference type="Gene3D" id="1.20.120.420">
    <property type="entry name" value="translation initiation factor eif-2b, domain 1"/>
    <property type="match status" value="1"/>
</dbReference>
<evidence type="ECO:0000256" key="1">
    <source>
        <dbReference type="ARBA" id="ARBA00023235"/>
    </source>
</evidence>
<comment type="similarity">
    <text evidence="2">Belongs to the EIF-2B alpha/beta/delta subunits family. MtnA subfamily.</text>
</comment>
<feature type="active site" description="Proton donor" evidence="2">
    <location>
        <position position="231"/>
    </location>
</feature>
<dbReference type="InterPro" id="IPR027363">
    <property type="entry name" value="M1Pi_N"/>
</dbReference>
<keyword evidence="2" id="KW-0486">Methionine biosynthesis</keyword>
<dbReference type="NCBIfam" id="TIGR00512">
    <property type="entry name" value="salvage_mtnA"/>
    <property type="match status" value="1"/>
</dbReference>
<comment type="pathway">
    <text evidence="2">Amino-acid biosynthesis; L-methionine biosynthesis via salvage pathway; L-methionine from S-methyl-5-thio-alpha-D-ribose 1-phosphate: step 1/6.</text>
</comment>
<feature type="binding site" evidence="2">
    <location>
        <begin position="241"/>
        <end position="242"/>
    </location>
    <ligand>
        <name>substrate</name>
    </ligand>
</feature>
<feature type="binding site" evidence="2">
    <location>
        <position position="190"/>
    </location>
    <ligand>
        <name>substrate</name>
    </ligand>
</feature>
<dbReference type="EC" id="5.3.1.23" evidence="2"/>
<dbReference type="InterPro" id="IPR005251">
    <property type="entry name" value="IF-M1Pi"/>
</dbReference>
<comment type="function">
    <text evidence="2">Catalyzes the interconversion of methylthioribose-1-phosphate (MTR-1-P) into methylthioribulose-1-phosphate (MTRu-1-P).</text>
</comment>
<reference evidence="3 4" key="1">
    <citation type="submission" date="2024-07" db="EMBL/GenBank/DDBJ databases">
        <authorList>
            <person name="Ren Q."/>
        </authorList>
    </citation>
    <scope>NUCLEOTIDE SEQUENCE [LARGE SCALE GENOMIC DNA]</scope>
    <source>
        <strain evidence="3 4">REN37</strain>
    </source>
</reference>
<dbReference type="Proteomes" id="UP001562065">
    <property type="component" value="Unassembled WGS sequence"/>
</dbReference>
<dbReference type="GO" id="GO:0046523">
    <property type="term" value="F:S-methyl-5-thioribose-1-phosphate isomerase activity"/>
    <property type="evidence" value="ECO:0007669"/>
    <property type="project" value="UniProtKB-EC"/>
</dbReference>
<dbReference type="Gene3D" id="3.40.50.10470">
    <property type="entry name" value="Translation initiation factor eif-2b, domain 2"/>
    <property type="match status" value="1"/>
</dbReference>
<dbReference type="InterPro" id="IPR042529">
    <property type="entry name" value="IF_2B-like_C"/>
</dbReference>
<dbReference type="EMBL" id="JBGCUO010000001">
    <property type="protein sequence ID" value="MEY1662016.1"/>
    <property type="molecule type" value="Genomic_DNA"/>
</dbReference>
<dbReference type="InterPro" id="IPR037171">
    <property type="entry name" value="NagB/RpiA_transferase-like"/>
</dbReference>
<accession>A0ABV4AGQ5</accession>
<dbReference type="InterPro" id="IPR011559">
    <property type="entry name" value="Initiation_fac_2B_a/b/d"/>
</dbReference>
<dbReference type="NCBIfam" id="NF004326">
    <property type="entry name" value="PRK05720.1"/>
    <property type="match status" value="1"/>
</dbReference>
<protein>
    <recommendedName>
        <fullName evidence="2">Methylthioribose-1-phosphate isomerase</fullName>
        <shortName evidence="2">M1Pi</shortName>
        <shortName evidence="2">MTR-1-P isomerase</shortName>
        <ecNumber evidence="2">5.3.1.23</ecNumber>
    </recommendedName>
    <alternativeName>
        <fullName evidence="2">S-methyl-5-thioribose-1-phosphate isomerase</fullName>
    </alternativeName>
</protein>
<feature type="binding site" evidence="2">
    <location>
        <begin position="46"/>
        <end position="48"/>
    </location>
    <ligand>
        <name>substrate</name>
    </ligand>
</feature>
<keyword evidence="1 2" id="KW-0413">Isomerase</keyword>
<comment type="caution">
    <text evidence="3">The sequence shown here is derived from an EMBL/GenBank/DDBJ whole genome shotgun (WGS) entry which is preliminary data.</text>
</comment>
<proteinExistence type="inferred from homology"/>
<keyword evidence="2" id="KW-0028">Amino-acid biosynthesis</keyword>
<evidence type="ECO:0000313" key="3">
    <source>
        <dbReference type="EMBL" id="MEY1662016.1"/>
    </source>
</evidence>
<dbReference type="InterPro" id="IPR000649">
    <property type="entry name" value="IF-2B-related"/>
</dbReference>
<dbReference type="Pfam" id="PF01008">
    <property type="entry name" value="IF-2B"/>
    <property type="match status" value="1"/>
</dbReference>
<organism evidence="3 4">
    <name type="scientific">Isoalcanivorax beigongshangi</name>
    <dbReference type="NCBI Taxonomy" id="3238810"/>
    <lineage>
        <taxon>Bacteria</taxon>
        <taxon>Pseudomonadati</taxon>
        <taxon>Pseudomonadota</taxon>
        <taxon>Gammaproteobacteria</taxon>
        <taxon>Oceanospirillales</taxon>
        <taxon>Alcanivoracaceae</taxon>
        <taxon>Isoalcanivorax</taxon>
    </lineage>
</organism>